<dbReference type="RefSeq" id="WP_078759111.1">
    <property type="nucleotide sequence ID" value="NZ_FUXP01000013.1"/>
</dbReference>
<dbReference type="STRING" id="1122188.SAMN02745674_02572"/>
<gene>
    <name evidence="2" type="ORF">SAMN02745674_02572</name>
</gene>
<protein>
    <submittedName>
        <fullName evidence="2">Uncharacterized membrane protein YhaH, DUF805 family</fullName>
    </submittedName>
</protein>
<feature type="transmembrane region" description="Helical" evidence="1">
    <location>
        <begin position="23"/>
        <end position="40"/>
    </location>
</feature>
<feature type="transmembrane region" description="Helical" evidence="1">
    <location>
        <begin position="82"/>
        <end position="104"/>
    </location>
</feature>
<dbReference type="Pfam" id="PF05656">
    <property type="entry name" value="DUF805"/>
    <property type="match status" value="1"/>
</dbReference>
<sequence>MDWYLKVLKNYVGFSGRARRKEYWMFTLFNLIVSIVLMLIDGAMGSMNEGGFGLLSGLYSLAVLLPSLAVSFRRLHDIDKSAWWLLIALVPFVGAIVLLVFMVMEGTRGENRFGPDPKSDEGGVPAMA</sequence>
<accession>A0A1T4S5V4</accession>
<evidence type="ECO:0000313" key="3">
    <source>
        <dbReference type="Proteomes" id="UP000190061"/>
    </source>
</evidence>
<dbReference type="AlphaFoldDB" id="A0A1T4S5V4"/>
<dbReference type="InterPro" id="IPR008523">
    <property type="entry name" value="DUF805"/>
</dbReference>
<keyword evidence="1" id="KW-0472">Membrane</keyword>
<proteinExistence type="predicted"/>
<evidence type="ECO:0000313" key="2">
    <source>
        <dbReference type="EMBL" id="SKA23241.1"/>
    </source>
</evidence>
<keyword evidence="1" id="KW-1133">Transmembrane helix</keyword>
<dbReference type="GO" id="GO:0005886">
    <property type="term" value="C:plasma membrane"/>
    <property type="evidence" value="ECO:0007669"/>
    <property type="project" value="TreeGrafter"/>
</dbReference>
<organism evidence="2 3">
    <name type="scientific">Lysobacter spongiicola DSM 21749</name>
    <dbReference type="NCBI Taxonomy" id="1122188"/>
    <lineage>
        <taxon>Bacteria</taxon>
        <taxon>Pseudomonadati</taxon>
        <taxon>Pseudomonadota</taxon>
        <taxon>Gammaproteobacteria</taxon>
        <taxon>Lysobacterales</taxon>
        <taxon>Lysobacteraceae</taxon>
        <taxon>Novilysobacter</taxon>
    </lineage>
</organism>
<dbReference type="EMBL" id="FUXP01000013">
    <property type="protein sequence ID" value="SKA23241.1"/>
    <property type="molecule type" value="Genomic_DNA"/>
</dbReference>
<dbReference type="PANTHER" id="PTHR34980:SF2">
    <property type="entry name" value="INNER MEMBRANE PROTEIN YHAH-RELATED"/>
    <property type="match status" value="1"/>
</dbReference>
<dbReference type="PANTHER" id="PTHR34980">
    <property type="entry name" value="INNER MEMBRANE PROTEIN-RELATED-RELATED"/>
    <property type="match status" value="1"/>
</dbReference>
<name>A0A1T4S5V4_9GAMM</name>
<feature type="transmembrane region" description="Helical" evidence="1">
    <location>
        <begin position="52"/>
        <end position="70"/>
    </location>
</feature>
<evidence type="ECO:0000256" key="1">
    <source>
        <dbReference type="SAM" id="Phobius"/>
    </source>
</evidence>
<keyword evidence="3" id="KW-1185">Reference proteome</keyword>
<dbReference type="Proteomes" id="UP000190061">
    <property type="component" value="Unassembled WGS sequence"/>
</dbReference>
<reference evidence="2 3" key="1">
    <citation type="submission" date="2017-02" db="EMBL/GenBank/DDBJ databases">
        <authorList>
            <person name="Peterson S.W."/>
        </authorList>
    </citation>
    <scope>NUCLEOTIDE SEQUENCE [LARGE SCALE GENOMIC DNA]</scope>
    <source>
        <strain evidence="2 3">DSM 21749</strain>
    </source>
</reference>
<keyword evidence="1" id="KW-0812">Transmembrane</keyword>
<dbReference type="OrthoDB" id="9812349at2"/>